<dbReference type="PANTHER" id="PTHR24174:SF1">
    <property type="entry name" value="IP14385P"/>
    <property type="match status" value="1"/>
</dbReference>
<accession>A0ABY6LA97</accession>
<dbReference type="Proteomes" id="UP001235939">
    <property type="component" value="Chromosome 14"/>
</dbReference>
<dbReference type="SUPFAM" id="SSF50729">
    <property type="entry name" value="PH domain-like"/>
    <property type="match status" value="1"/>
</dbReference>
<keyword evidence="5" id="KW-1185">Reference proteome</keyword>
<keyword evidence="1" id="KW-0677">Repeat</keyword>
<gene>
    <name evidence="4" type="ORF">LAZ67_14000232</name>
</gene>
<name>A0ABY6LA97_9ARAC</name>
<evidence type="ECO:0000256" key="1">
    <source>
        <dbReference type="ARBA" id="ARBA00022737"/>
    </source>
</evidence>
<dbReference type="InterPro" id="IPR006020">
    <property type="entry name" value="PTB/PI_dom"/>
</dbReference>
<evidence type="ECO:0000259" key="3">
    <source>
        <dbReference type="PROSITE" id="PS01179"/>
    </source>
</evidence>
<proteinExistence type="predicted"/>
<evidence type="ECO:0000313" key="4">
    <source>
        <dbReference type="EMBL" id="UYV76380.1"/>
    </source>
</evidence>
<keyword evidence="2" id="KW-0040">ANK repeat</keyword>
<dbReference type="Pfam" id="PF00640">
    <property type="entry name" value="PID"/>
    <property type="match status" value="1"/>
</dbReference>
<organism evidence="4 5">
    <name type="scientific">Cordylochernes scorpioides</name>
    <dbReference type="NCBI Taxonomy" id="51811"/>
    <lineage>
        <taxon>Eukaryota</taxon>
        <taxon>Metazoa</taxon>
        <taxon>Ecdysozoa</taxon>
        <taxon>Arthropoda</taxon>
        <taxon>Chelicerata</taxon>
        <taxon>Arachnida</taxon>
        <taxon>Pseudoscorpiones</taxon>
        <taxon>Cheliferoidea</taxon>
        <taxon>Chernetidae</taxon>
        <taxon>Cordylochernes</taxon>
    </lineage>
</organism>
<dbReference type="InterPro" id="IPR011993">
    <property type="entry name" value="PH-like_dom_sf"/>
</dbReference>
<reference evidence="4 5" key="1">
    <citation type="submission" date="2022-01" db="EMBL/GenBank/DDBJ databases">
        <title>A chromosomal length assembly of Cordylochernes scorpioides.</title>
        <authorList>
            <person name="Zeh D."/>
            <person name="Zeh J."/>
        </authorList>
    </citation>
    <scope>NUCLEOTIDE SEQUENCE [LARGE SCALE GENOMIC DNA]</scope>
    <source>
        <strain evidence="4">IN4F17</strain>
        <tissue evidence="4">Whole Body</tissue>
    </source>
</reference>
<dbReference type="EMBL" id="CP092876">
    <property type="protein sequence ID" value="UYV76380.1"/>
    <property type="molecule type" value="Genomic_DNA"/>
</dbReference>
<sequence>MCPHSDLRQPVHKQQKQTTKEIVTHLCVQTQVCEHEVRNIHCACQDADDLNHFAYITKEHQTNNHYCHVFCALTRELATEIILTLGQAFEVAYQLALRDKPPRRHHDNKSDDQKIAERKRYVSHVTVQLSDT</sequence>
<evidence type="ECO:0000256" key="2">
    <source>
        <dbReference type="ARBA" id="ARBA00023043"/>
    </source>
</evidence>
<feature type="domain" description="PID" evidence="3">
    <location>
        <begin position="34"/>
        <end position="102"/>
    </location>
</feature>
<dbReference type="PROSITE" id="PS01179">
    <property type="entry name" value="PID"/>
    <property type="match status" value="1"/>
</dbReference>
<dbReference type="Gene3D" id="2.30.29.30">
    <property type="entry name" value="Pleckstrin-homology domain (PH domain)/Phosphotyrosine-binding domain (PTB)"/>
    <property type="match status" value="1"/>
</dbReference>
<dbReference type="PANTHER" id="PTHR24174">
    <property type="entry name" value="ANKYRIN REPEAT AND STERILE ALPHA MOTIF DOMAIN-CONTAINING PROTEIN 1"/>
    <property type="match status" value="1"/>
</dbReference>
<dbReference type="InterPro" id="IPR033635">
    <property type="entry name" value="ANKS1/Caskin"/>
</dbReference>
<evidence type="ECO:0000313" key="5">
    <source>
        <dbReference type="Proteomes" id="UP001235939"/>
    </source>
</evidence>
<protein>
    <submittedName>
        <fullName evidence="4">ANKS1A</fullName>
    </submittedName>
</protein>